<evidence type="ECO:0000256" key="1">
    <source>
        <dbReference type="ARBA" id="ARBA00001614"/>
    </source>
</evidence>
<comment type="similarity">
    <text evidence="3 8">Belongs to the aldose epimerase family.</text>
</comment>
<keyword evidence="10" id="KW-1185">Reference proteome</keyword>
<evidence type="ECO:0000256" key="4">
    <source>
        <dbReference type="ARBA" id="ARBA00013185"/>
    </source>
</evidence>
<dbReference type="PANTHER" id="PTHR10091:SF0">
    <property type="entry name" value="GALACTOSE MUTAROTASE"/>
    <property type="match status" value="1"/>
</dbReference>
<gene>
    <name evidence="9" type="ORF">QRD39_01240</name>
</gene>
<comment type="catalytic activity">
    <reaction evidence="1 8">
        <text>alpha-D-glucose = beta-D-glucose</text>
        <dbReference type="Rhea" id="RHEA:10264"/>
        <dbReference type="ChEBI" id="CHEBI:15903"/>
        <dbReference type="ChEBI" id="CHEBI:17925"/>
        <dbReference type="EC" id="5.1.3.3"/>
    </reaction>
</comment>
<organism evidence="9 10">
    <name type="scientific">Streptococcus raffinosi</name>
    <dbReference type="NCBI Taxonomy" id="3053355"/>
    <lineage>
        <taxon>Bacteria</taxon>
        <taxon>Bacillati</taxon>
        <taxon>Bacillota</taxon>
        <taxon>Bacilli</taxon>
        <taxon>Lactobacillales</taxon>
        <taxon>Streptococcaceae</taxon>
        <taxon>Streptococcus</taxon>
    </lineage>
</organism>
<evidence type="ECO:0000313" key="10">
    <source>
        <dbReference type="Proteomes" id="UP001529255"/>
    </source>
</evidence>
<accession>A0ABT7LT76</accession>
<evidence type="ECO:0000256" key="2">
    <source>
        <dbReference type="ARBA" id="ARBA00005028"/>
    </source>
</evidence>
<dbReference type="PROSITE" id="PS00545">
    <property type="entry name" value="ALDOSE_1_EPIMERASE"/>
    <property type="match status" value="1"/>
</dbReference>
<dbReference type="Proteomes" id="UP001529255">
    <property type="component" value="Unassembled WGS sequence"/>
</dbReference>
<evidence type="ECO:0000256" key="7">
    <source>
        <dbReference type="ARBA" id="ARBA00023277"/>
    </source>
</evidence>
<dbReference type="EC" id="5.1.3.3" evidence="4 8"/>
<dbReference type="PANTHER" id="PTHR10091">
    <property type="entry name" value="ALDOSE-1-EPIMERASE"/>
    <property type="match status" value="1"/>
</dbReference>
<evidence type="ECO:0000256" key="3">
    <source>
        <dbReference type="ARBA" id="ARBA00006206"/>
    </source>
</evidence>
<dbReference type="InterPro" id="IPR015443">
    <property type="entry name" value="Aldose_1-epimerase"/>
</dbReference>
<dbReference type="InterPro" id="IPR008183">
    <property type="entry name" value="Aldose_1/G6P_1-epimerase"/>
</dbReference>
<evidence type="ECO:0000256" key="5">
    <source>
        <dbReference type="ARBA" id="ARBA00014165"/>
    </source>
</evidence>
<dbReference type="CDD" id="cd09019">
    <property type="entry name" value="galactose_mutarotase_like"/>
    <property type="match status" value="1"/>
</dbReference>
<evidence type="ECO:0000256" key="6">
    <source>
        <dbReference type="ARBA" id="ARBA00023235"/>
    </source>
</evidence>
<dbReference type="InterPro" id="IPR011013">
    <property type="entry name" value="Gal_mutarotase_sf_dom"/>
</dbReference>
<evidence type="ECO:0000313" key="9">
    <source>
        <dbReference type="EMBL" id="MDL5042733.1"/>
    </source>
</evidence>
<dbReference type="EMBL" id="JASUZV010000001">
    <property type="protein sequence ID" value="MDL5042733.1"/>
    <property type="molecule type" value="Genomic_DNA"/>
</dbReference>
<protein>
    <recommendedName>
        <fullName evidence="5 8">Aldose 1-epimerase</fullName>
        <ecNumber evidence="4 8">5.1.3.3</ecNumber>
    </recommendedName>
</protein>
<dbReference type="InterPro" id="IPR018052">
    <property type="entry name" value="Ald1_epimerase_CS"/>
</dbReference>
<dbReference type="Pfam" id="PF01263">
    <property type="entry name" value="Aldose_epim"/>
    <property type="match status" value="1"/>
</dbReference>
<sequence length="348" mass="38997">MKIGREIIGKVDSGDVSKITMENDKGVIISTLTLGATLQEFLVPTETGGLKNIVLGFDAYEDYYKNGLCACQSVGRVAGRIGKASYTHEMVLYSLPKNEGENCLHSGPEGMQFQNWNYVTNLTEEYVETKFVRRLYSSVDGFPGDMSVSITYRLNNSNRLSIFFDAFDVTETTVFNPTNHVYFNLSDKQDLSTHELKIYSDYHLELDSELIPTGQKINVDGTHYDFRKTTDLLPRIEANQGFDDAFVVGGETCDHVKEVAVLHDKESGDGIEIFSNRNGLVIFTMDDIEDNIYFARDKGKIAKGREAIAMEAQTLPDAVNHKGFGDIILEKGHSVNYEIGFQYFNSSK</sequence>
<dbReference type="SUPFAM" id="SSF74650">
    <property type="entry name" value="Galactose mutarotase-like"/>
    <property type="match status" value="1"/>
</dbReference>
<keyword evidence="6 8" id="KW-0413">Isomerase</keyword>
<reference evidence="9 10" key="1">
    <citation type="submission" date="2023-06" db="EMBL/GenBank/DDBJ databases">
        <title>A potential novel species of Streptococcus isolated from human milk sample.</title>
        <authorList>
            <person name="Nguyen H.V."/>
            <person name="Trinh A.T.V."/>
            <person name="Hoang A.T.L."/>
            <person name="Bui L.N.H."/>
            <person name="Tran Q.T.L."/>
            <person name="Trinh T."/>
        </authorList>
    </citation>
    <scope>NUCLEOTIDE SEQUENCE [LARGE SCALE GENOMIC DNA]</scope>
    <source>
        <strain evidence="9 10">VTCC 12812</strain>
    </source>
</reference>
<dbReference type="InterPro" id="IPR014718">
    <property type="entry name" value="GH-type_carb-bd"/>
</dbReference>
<dbReference type="Gene3D" id="2.70.98.10">
    <property type="match status" value="1"/>
</dbReference>
<proteinExistence type="inferred from homology"/>
<comment type="caution">
    <text evidence="9">The sequence shown here is derived from an EMBL/GenBank/DDBJ whole genome shotgun (WGS) entry which is preliminary data.</text>
</comment>
<evidence type="ECO:0000256" key="8">
    <source>
        <dbReference type="PIRNR" id="PIRNR005096"/>
    </source>
</evidence>
<keyword evidence="7 8" id="KW-0119">Carbohydrate metabolism</keyword>
<dbReference type="InterPro" id="IPR047215">
    <property type="entry name" value="Galactose_mutarotase-like"/>
</dbReference>
<comment type="pathway">
    <text evidence="2 8">Carbohydrate metabolism; hexose metabolism.</text>
</comment>
<dbReference type="PIRSF" id="PIRSF005096">
    <property type="entry name" value="GALM"/>
    <property type="match status" value="1"/>
</dbReference>
<name>A0ABT7LT76_9STRE</name>
<dbReference type="RefSeq" id="WP_143567087.1">
    <property type="nucleotide sequence ID" value="NZ_JASUZV010000001.1"/>
</dbReference>